<reference evidence="5" key="1">
    <citation type="journal article" date="2019" name="Int. J. Syst. Evol. Microbiol.">
        <title>The Global Catalogue of Microorganisms (GCM) 10K type strain sequencing project: providing services to taxonomists for standard genome sequencing and annotation.</title>
        <authorList>
            <consortium name="The Broad Institute Genomics Platform"/>
            <consortium name="The Broad Institute Genome Sequencing Center for Infectious Disease"/>
            <person name="Wu L."/>
            <person name="Ma J."/>
        </authorList>
    </citation>
    <scope>NUCLEOTIDE SEQUENCE [LARGE SCALE GENOMIC DNA]</scope>
    <source>
        <strain evidence="5">JCM 18324</strain>
    </source>
</reference>
<evidence type="ECO:0000259" key="3">
    <source>
        <dbReference type="Pfam" id="PF21537"/>
    </source>
</evidence>
<feature type="domain" description="DUF1980" evidence="3">
    <location>
        <begin position="154"/>
        <end position="240"/>
    </location>
</feature>
<keyword evidence="2" id="KW-0472">Membrane</keyword>
<dbReference type="NCBIfam" id="TIGR03943">
    <property type="entry name" value="TIGR03943 family putative permease subunit"/>
    <property type="match status" value="1"/>
</dbReference>
<comment type="caution">
    <text evidence="4">The sequence shown here is derived from an EMBL/GenBank/DDBJ whole genome shotgun (WGS) entry which is preliminary data.</text>
</comment>
<sequence length="243" mass="25714">MLLLLVGAAVLRISLFGDLHLRYVQAGLRPWLVLSGTLLALLGLLQAALTARAAGKGAPGADGHAHQAEGDPDHGHSHPGGPRIAWLLALPAVALLCFPPPALGSYSAAREEARRTEAYVGTFPPLPAGDPLELRLSAFASRAAYDSGYSLRNRTLRLTDFVTRGDGGTWYLTRLRVACCAADATAVRVEVRGAAAPEPDTWVTVTGSWHPRGRPGSAAAWPPALDATAVRTIPEPPDPYEKR</sequence>
<name>A0ABP9AD36_9ACTN</name>
<protein>
    <submittedName>
        <fullName evidence="4">TIGR03943 family protein</fullName>
    </submittedName>
</protein>
<evidence type="ECO:0000256" key="1">
    <source>
        <dbReference type="SAM" id="MobiDB-lite"/>
    </source>
</evidence>
<dbReference type="Proteomes" id="UP001501147">
    <property type="component" value="Unassembled WGS sequence"/>
</dbReference>
<evidence type="ECO:0000313" key="4">
    <source>
        <dbReference type="EMBL" id="GAA4778831.1"/>
    </source>
</evidence>
<dbReference type="EMBL" id="BAABJV010000006">
    <property type="protein sequence ID" value="GAA4778831.1"/>
    <property type="molecule type" value="Genomic_DNA"/>
</dbReference>
<organism evidence="4 5">
    <name type="scientific">Streptomyces sanyensis</name>
    <dbReference type="NCBI Taxonomy" id="568869"/>
    <lineage>
        <taxon>Bacteria</taxon>
        <taxon>Bacillati</taxon>
        <taxon>Actinomycetota</taxon>
        <taxon>Actinomycetes</taxon>
        <taxon>Kitasatosporales</taxon>
        <taxon>Streptomycetaceae</taxon>
        <taxon>Streptomyces</taxon>
    </lineage>
</organism>
<dbReference type="InterPro" id="IPR015402">
    <property type="entry name" value="DUF1980"/>
</dbReference>
<dbReference type="InterPro" id="IPR048447">
    <property type="entry name" value="DUF1980_C"/>
</dbReference>
<evidence type="ECO:0000256" key="2">
    <source>
        <dbReference type="SAM" id="Phobius"/>
    </source>
</evidence>
<feature type="region of interest" description="Disordered" evidence="1">
    <location>
        <begin position="56"/>
        <end position="79"/>
    </location>
</feature>
<accession>A0ABP9AD36</accession>
<evidence type="ECO:0000313" key="5">
    <source>
        <dbReference type="Proteomes" id="UP001501147"/>
    </source>
</evidence>
<keyword evidence="2" id="KW-1133">Transmembrane helix</keyword>
<proteinExistence type="predicted"/>
<keyword evidence="5" id="KW-1185">Reference proteome</keyword>
<feature type="compositionally biased region" description="Basic and acidic residues" evidence="1">
    <location>
        <begin position="63"/>
        <end position="76"/>
    </location>
</feature>
<keyword evidence="2" id="KW-0812">Transmembrane</keyword>
<dbReference type="Pfam" id="PF21537">
    <property type="entry name" value="DUF1980_C"/>
    <property type="match status" value="1"/>
</dbReference>
<gene>
    <name evidence="4" type="ORF">GCM10023329_29890</name>
</gene>
<feature type="transmembrane region" description="Helical" evidence="2">
    <location>
        <begin position="32"/>
        <end position="51"/>
    </location>
</feature>